<keyword evidence="2" id="KW-1185">Reference proteome</keyword>
<evidence type="ECO:0000313" key="1">
    <source>
        <dbReference type="EMBL" id="MBA0723406.1"/>
    </source>
</evidence>
<organism evidence="1 2">
    <name type="scientific">Gossypium laxum</name>
    <dbReference type="NCBI Taxonomy" id="34288"/>
    <lineage>
        <taxon>Eukaryota</taxon>
        <taxon>Viridiplantae</taxon>
        <taxon>Streptophyta</taxon>
        <taxon>Embryophyta</taxon>
        <taxon>Tracheophyta</taxon>
        <taxon>Spermatophyta</taxon>
        <taxon>Magnoliopsida</taxon>
        <taxon>eudicotyledons</taxon>
        <taxon>Gunneridae</taxon>
        <taxon>Pentapetalae</taxon>
        <taxon>rosids</taxon>
        <taxon>malvids</taxon>
        <taxon>Malvales</taxon>
        <taxon>Malvaceae</taxon>
        <taxon>Malvoideae</taxon>
        <taxon>Gossypium</taxon>
    </lineage>
</organism>
<proteinExistence type="predicted"/>
<reference evidence="1 2" key="1">
    <citation type="journal article" date="2019" name="Genome Biol. Evol.">
        <title>Insights into the evolution of the New World diploid cottons (Gossypium, subgenus Houzingenia) based on genome sequencing.</title>
        <authorList>
            <person name="Grover C.E."/>
            <person name="Arick M.A. 2nd"/>
            <person name="Thrash A."/>
            <person name="Conover J.L."/>
            <person name="Sanders W.S."/>
            <person name="Peterson D.G."/>
            <person name="Frelichowski J.E."/>
            <person name="Scheffler J.A."/>
            <person name="Scheffler B.E."/>
            <person name="Wendel J.F."/>
        </authorList>
    </citation>
    <scope>NUCLEOTIDE SEQUENCE [LARGE SCALE GENOMIC DNA]</scope>
    <source>
        <strain evidence="1">4</strain>
        <tissue evidence="1">Leaf</tissue>
    </source>
</reference>
<gene>
    <name evidence="1" type="ORF">Golax_003986</name>
</gene>
<dbReference type="AlphaFoldDB" id="A0A7J9AH49"/>
<evidence type="ECO:0000313" key="2">
    <source>
        <dbReference type="Proteomes" id="UP000593574"/>
    </source>
</evidence>
<feature type="non-terminal residue" evidence="1">
    <location>
        <position position="40"/>
    </location>
</feature>
<accession>A0A7J9AH49</accession>
<protein>
    <submittedName>
        <fullName evidence="1">Uncharacterized protein</fullName>
    </submittedName>
</protein>
<name>A0A7J9AH49_9ROSI</name>
<comment type="caution">
    <text evidence="1">The sequence shown here is derived from an EMBL/GenBank/DDBJ whole genome shotgun (WGS) entry which is preliminary data.</text>
</comment>
<dbReference type="EMBL" id="JABEZV010000010">
    <property type="protein sequence ID" value="MBA0723406.1"/>
    <property type="molecule type" value="Genomic_DNA"/>
</dbReference>
<sequence>MILEEIEGIIGKVAKMDFNTDSGTIVKFARMAIYVNLDKP</sequence>
<dbReference type="Proteomes" id="UP000593574">
    <property type="component" value="Unassembled WGS sequence"/>
</dbReference>